<feature type="domain" description="GGDEF" evidence="1">
    <location>
        <begin position="145"/>
        <end position="282"/>
    </location>
</feature>
<dbReference type="SUPFAM" id="SSF54631">
    <property type="entry name" value="CBS-domain pair"/>
    <property type="match status" value="1"/>
</dbReference>
<dbReference type="Pfam" id="PF00990">
    <property type="entry name" value="GGDEF"/>
    <property type="match status" value="1"/>
</dbReference>
<evidence type="ECO:0000313" key="2">
    <source>
        <dbReference type="EMBL" id="MFL0194784.1"/>
    </source>
</evidence>
<dbReference type="NCBIfam" id="TIGR00254">
    <property type="entry name" value="GGDEF"/>
    <property type="match status" value="1"/>
</dbReference>
<proteinExistence type="predicted"/>
<dbReference type="GO" id="GO:0052621">
    <property type="term" value="F:diguanylate cyclase activity"/>
    <property type="evidence" value="ECO:0007669"/>
    <property type="project" value="UniProtKB-EC"/>
</dbReference>
<comment type="caution">
    <text evidence="2">The sequence shown here is derived from an EMBL/GenBank/DDBJ whole genome shotgun (WGS) entry which is preliminary data.</text>
</comment>
<dbReference type="CDD" id="cd01949">
    <property type="entry name" value="GGDEF"/>
    <property type="match status" value="1"/>
</dbReference>
<dbReference type="InterPro" id="IPR050469">
    <property type="entry name" value="Diguanylate_Cyclase"/>
</dbReference>
<dbReference type="RefSeq" id="WP_406790906.1">
    <property type="nucleotide sequence ID" value="NZ_JBJHZX010000004.1"/>
</dbReference>
<evidence type="ECO:0000259" key="1">
    <source>
        <dbReference type="PROSITE" id="PS50887"/>
    </source>
</evidence>
<dbReference type="SUPFAM" id="SSF55073">
    <property type="entry name" value="Nucleotide cyclase"/>
    <property type="match status" value="1"/>
</dbReference>
<organism evidence="2 3">
    <name type="scientific">Candidatus Clostridium eludens</name>
    <dbReference type="NCBI Taxonomy" id="3381663"/>
    <lineage>
        <taxon>Bacteria</taxon>
        <taxon>Bacillati</taxon>
        <taxon>Bacillota</taxon>
        <taxon>Clostridia</taxon>
        <taxon>Eubacteriales</taxon>
        <taxon>Clostridiaceae</taxon>
        <taxon>Clostridium</taxon>
    </lineage>
</organism>
<evidence type="ECO:0000313" key="3">
    <source>
        <dbReference type="Proteomes" id="UP001623660"/>
    </source>
</evidence>
<dbReference type="Pfam" id="PF00571">
    <property type="entry name" value="CBS"/>
    <property type="match status" value="1"/>
</dbReference>
<dbReference type="InterPro" id="IPR029787">
    <property type="entry name" value="Nucleotide_cyclase"/>
</dbReference>
<dbReference type="EMBL" id="JBJHZX010000004">
    <property type="protein sequence ID" value="MFL0194784.1"/>
    <property type="molecule type" value="Genomic_DNA"/>
</dbReference>
<dbReference type="PANTHER" id="PTHR45138:SF9">
    <property type="entry name" value="DIGUANYLATE CYCLASE DGCM-RELATED"/>
    <property type="match status" value="1"/>
</dbReference>
<dbReference type="EC" id="2.7.7.65" evidence="2"/>
<keyword evidence="3" id="KW-1185">Reference proteome</keyword>
<dbReference type="InterPro" id="IPR046342">
    <property type="entry name" value="CBS_dom_sf"/>
</dbReference>
<dbReference type="InterPro" id="IPR000644">
    <property type="entry name" value="CBS_dom"/>
</dbReference>
<keyword evidence="2" id="KW-0808">Transferase</keyword>
<name>A0ABW8SHY3_9CLOT</name>
<dbReference type="Gene3D" id="3.10.580.10">
    <property type="entry name" value="CBS-domain"/>
    <property type="match status" value="1"/>
</dbReference>
<sequence length="288" mass="32510">MIKEASTIVEKNFMKVDVLNGVRQIQNIFCEKDIDCFIVYENKQLVGIVTKKELTGAHPNRIIADVMSHKYICINYSTHLWNIKETFDSNKNIHTILVENGHDIIGYITRTTLKAELVSNIDLLTGLYKSQYIFYNAYKFIKNKINTTIIFLDLNNFGHIDKKYGHINGDIILKNVGKILEKNITSDCYLCRYAGDEFAILTSHSVDDSKILSQNIIDIIKSYKFPNNIQVSASIGIVSCKVHTYSNINNILDIINKLVNKASLLSTEAKQDGNGPIITGNLDIDAIA</sequence>
<protein>
    <submittedName>
        <fullName evidence="2">Diguanylate cyclase</fullName>
        <ecNumber evidence="2">2.7.7.65</ecNumber>
    </submittedName>
</protein>
<dbReference type="SMART" id="SM00267">
    <property type="entry name" value="GGDEF"/>
    <property type="match status" value="1"/>
</dbReference>
<dbReference type="InterPro" id="IPR000160">
    <property type="entry name" value="GGDEF_dom"/>
</dbReference>
<dbReference type="PROSITE" id="PS50887">
    <property type="entry name" value="GGDEF"/>
    <property type="match status" value="1"/>
</dbReference>
<dbReference type="Proteomes" id="UP001623660">
    <property type="component" value="Unassembled WGS sequence"/>
</dbReference>
<dbReference type="InterPro" id="IPR043128">
    <property type="entry name" value="Rev_trsase/Diguanyl_cyclase"/>
</dbReference>
<dbReference type="PANTHER" id="PTHR45138">
    <property type="entry name" value="REGULATORY COMPONENTS OF SENSORY TRANSDUCTION SYSTEM"/>
    <property type="match status" value="1"/>
</dbReference>
<accession>A0ABW8SHY3</accession>
<keyword evidence="2" id="KW-0548">Nucleotidyltransferase</keyword>
<dbReference type="Gene3D" id="3.30.70.270">
    <property type="match status" value="1"/>
</dbReference>
<reference evidence="2 3" key="1">
    <citation type="submission" date="2024-11" db="EMBL/GenBank/DDBJ databases">
        <authorList>
            <person name="Heng Y.C."/>
            <person name="Lim A.C.H."/>
            <person name="Lee J.K.Y."/>
            <person name="Kittelmann S."/>
        </authorList>
    </citation>
    <scope>NUCLEOTIDE SEQUENCE [LARGE SCALE GENOMIC DNA]</scope>
    <source>
        <strain evidence="2 3">WILCCON 0269</strain>
    </source>
</reference>
<gene>
    <name evidence="2" type="ORF">ACJDU8_04235</name>
</gene>